<dbReference type="InterPro" id="IPR035965">
    <property type="entry name" value="PAS-like_dom_sf"/>
</dbReference>
<dbReference type="CDD" id="cd00130">
    <property type="entry name" value="PAS"/>
    <property type="match status" value="2"/>
</dbReference>
<dbReference type="SMART" id="SM00091">
    <property type="entry name" value="PAS"/>
    <property type="match status" value="2"/>
</dbReference>
<dbReference type="SMART" id="SM00267">
    <property type="entry name" value="GGDEF"/>
    <property type="match status" value="1"/>
</dbReference>
<dbReference type="Gene3D" id="3.30.70.270">
    <property type="match status" value="1"/>
</dbReference>
<dbReference type="PANTHER" id="PTHR44757">
    <property type="entry name" value="DIGUANYLATE CYCLASE DGCP"/>
    <property type="match status" value="1"/>
</dbReference>
<keyword evidence="1" id="KW-0472">Membrane</keyword>
<dbReference type="InterPro" id="IPR001633">
    <property type="entry name" value="EAL_dom"/>
</dbReference>
<proteinExistence type="predicted"/>
<keyword evidence="1" id="KW-1133">Transmembrane helix</keyword>
<evidence type="ECO:0000259" key="2">
    <source>
        <dbReference type="PROSITE" id="PS50112"/>
    </source>
</evidence>
<organism evidence="6 7">
    <name type="scientific">Roseateles flavus</name>
    <dbReference type="NCBI Taxonomy" id="3149041"/>
    <lineage>
        <taxon>Bacteria</taxon>
        <taxon>Pseudomonadati</taxon>
        <taxon>Pseudomonadota</taxon>
        <taxon>Betaproteobacteria</taxon>
        <taxon>Burkholderiales</taxon>
        <taxon>Sphaerotilaceae</taxon>
        <taxon>Roseateles</taxon>
    </lineage>
</organism>
<dbReference type="NCBIfam" id="TIGR00254">
    <property type="entry name" value="GGDEF"/>
    <property type="match status" value="1"/>
</dbReference>
<protein>
    <submittedName>
        <fullName evidence="6">EAL domain-containing protein</fullName>
    </submittedName>
</protein>
<evidence type="ECO:0000259" key="4">
    <source>
        <dbReference type="PROSITE" id="PS50883"/>
    </source>
</evidence>
<dbReference type="SUPFAM" id="SSF55785">
    <property type="entry name" value="PYP-like sensor domain (PAS domain)"/>
    <property type="match status" value="2"/>
</dbReference>
<reference evidence="6 7" key="1">
    <citation type="submission" date="2024-05" db="EMBL/GenBank/DDBJ databases">
        <title>Roseateles sp. 2.12 16S ribosomal RNA gene Genome sequencing and assembly.</title>
        <authorList>
            <person name="Woo H."/>
        </authorList>
    </citation>
    <scope>NUCLEOTIDE SEQUENCE [LARGE SCALE GENOMIC DNA]</scope>
    <source>
        <strain evidence="6 7">2.12</strain>
    </source>
</reference>
<dbReference type="InterPro" id="IPR001610">
    <property type="entry name" value="PAC"/>
</dbReference>
<dbReference type="PROSITE" id="PS50112">
    <property type="entry name" value="PAS"/>
    <property type="match status" value="1"/>
</dbReference>
<keyword evidence="1" id="KW-0812">Transmembrane</keyword>
<sequence length="952" mass="104032">MAAGWLMAMAVGGGLLLGLLLFRALRQRARRRGTGHGRPERFEGVISHRQVRMAIYLVLLAAGGHALLLAWQAESSLERYGAEAEAANLAGRQRMHSQRIGRIVSLLAPPEQDGAPDPAPARAVDPAALAEVLAQAKRDTAALKTLLHAAAMREPAEQALDATVLARWDQARTQLLREAEALLAALRAGTPAARQRIEGLQQAVEPALAAAEQLVATIDATIQARRRSEVIRSRLWAGATAVLLLAMALLVAEPTARAVKAQYLQIAAQTRELERLALVAELTQNAVMITDGRFRMVWVNEAFCQITGYAQGEALGRSLSGLLHCGAEQQPGLVRIQQAIASGSGARSQVLNRRKDGSALWLDIDVQPLREDTDGRSGFVAVAADITERRRAQADLRIAAIAFDSLEAIAITNAEQVILRVNAAFTRITGYSAAEAHGQVVGRLLRSGRHGNDFYEAMWRQLKARRHWQGEVWNRRKDGQVYPEWLSITAVTDDDGAVVNYVAVFTDITQKKLADETIHNLAFYDALTELPNRRLMRDRLDQLQAAGPRQQAAAVLFIDLDNFKELNDSRGHDVGDALLIEVARRLRACVRVHDTVSRQGGDEFVVILCNLHPAPSQAGADAQAVAEKIRAALSLPYQVGSIEWHCTASIGICMLEGGAQPVDEILKRADIAMYEAKRAGRNVTRFYDPATHAAIQERIALEADLRQALAGGQLLLHFQPQVDAQGRPTGAEALLRWRHPARGLVPPGQFIALAEETDLILPIGQWVLEEACSQLRRWSEAPATRELQLAVNVSARQFRQADFVEQVRQTLRESGASPQRLKLELTESLVLVNLEDTLAKMQAIRALGVRFAIDDFGTGQSSLAYLTRLTLDQLKIDQAFVASMLTSHTDAVIVQTVIGMAHSLGLDVIAEGVETAAQVDFLQSSGCHAYQGYLFGKPMPIGQFERHLGCTV</sequence>
<evidence type="ECO:0000313" key="6">
    <source>
        <dbReference type="EMBL" id="MEO3712311.1"/>
    </source>
</evidence>
<dbReference type="SMART" id="SM00086">
    <property type="entry name" value="PAC"/>
    <property type="match status" value="2"/>
</dbReference>
<dbReference type="InterPro" id="IPR043128">
    <property type="entry name" value="Rev_trsase/Diguanyl_cyclase"/>
</dbReference>
<dbReference type="PROSITE" id="PS50113">
    <property type="entry name" value="PAC"/>
    <property type="match status" value="2"/>
</dbReference>
<gene>
    <name evidence="6" type="ORF">ABDJ40_05960</name>
</gene>
<feature type="domain" description="EAL" evidence="4">
    <location>
        <begin position="698"/>
        <end position="952"/>
    </location>
</feature>
<feature type="domain" description="PAS" evidence="2">
    <location>
        <begin position="272"/>
        <end position="324"/>
    </location>
</feature>
<comment type="caution">
    <text evidence="6">The sequence shown here is derived from an EMBL/GenBank/DDBJ whole genome shotgun (WGS) entry which is preliminary data.</text>
</comment>
<dbReference type="InterPro" id="IPR035919">
    <property type="entry name" value="EAL_sf"/>
</dbReference>
<accession>A0ABV0GB95</accession>
<dbReference type="Proteomes" id="UP001462640">
    <property type="component" value="Unassembled WGS sequence"/>
</dbReference>
<name>A0ABV0GB95_9BURK</name>
<dbReference type="NCBIfam" id="TIGR00229">
    <property type="entry name" value="sensory_box"/>
    <property type="match status" value="2"/>
</dbReference>
<dbReference type="Gene3D" id="3.30.450.20">
    <property type="entry name" value="PAS domain"/>
    <property type="match status" value="2"/>
</dbReference>
<dbReference type="CDD" id="cd01948">
    <property type="entry name" value="EAL"/>
    <property type="match status" value="1"/>
</dbReference>
<dbReference type="InterPro" id="IPR052155">
    <property type="entry name" value="Biofilm_reg_signaling"/>
</dbReference>
<dbReference type="SMART" id="SM00052">
    <property type="entry name" value="EAL"/>
    <property type="match status" value="1"/>
</dbReference>
<dbReference type="Gene3D" id="3.20.20.450">
    <property type="entry name" value="EAL domain"/>
    <property type="match status" value="1"/>
</dbReference>
<evidence type="ECO:0000256" key="1">
    <source>
        <dbReference type="SAM" id="Phobius"/>
    </source>
</evidence>
<evidence type="ECO:0000259" key="5">
    <source>
        <dbReference type="PROSITE" id="PS50887"/>
    </source>
</evidence>
<evidence type="ECO:0000259" key="3">
    <source>
        <dbReference type="PROSITE" id="PS50113"/>
    </source>
</evidence>
<dbReference type="RefSeq" id="WP_347607470.1">
    <property type="nucleotide sequence ID" value="NZ_JBDPZC010000002.1"/>
</dbReference>
<dbReference type="InterPro" id="IPR029787">
    <property type="entry name" value="Nucleotide_cyclase"/>
</dbReference>
<dbReference type="SUPFAM" id="SSF141868">
    <property type="entry name" value="EAL domain-like"/>
    <property type="match status" value="1"/>
</dbReference>
<dbReference type="InterPro" id="IPR000014">
    <property type="entry name" value="PAS"/>
</dbReference>
<dbReference type="Pfam" id="PF13426">
    <property type="entry name" value="PAS_9"/>
    <property type="match status" value="2"/>
</dbReference>
<feature type="domain" description="PAC" evidence="3">
    <location>
        <begin position="344"/>
        <end position="398"/>
    </location>
</feature>
<dbReference type="Pfam" id="PF00563">
    <property type="entry name" value="EAL"/>
    <property type="match status" value="1"/>
</dbReference>
<dbReference type="InterPro" id="IPR000700">
    <property type="entry name" value="PAS-assoc_C"/>
</dbReference>
<dbReference type="EMBL" id="JBDPZC010000002">
    <property type="protein sequence ID" value="MEO3712311.1"/>
    <property type="molecule type" value="Genomic_DNA"/>
</dbReference>
<feature type="domain" description="GGDEF" evidence="5">
    <location>
        <begin position="551"/>
        <end position="689"/>
    </location>
</feature>
<feature type="domain" description="PAC" evidence="3">
    <location>
        <begin position="468"/>
        <end position="520"/>
    </location>
</feature>
<keyword evidence="7" id="KW-1185">Reference proteome</keyword>
<dbReference type="PROSITE" id="PS50883">
    <property type="entry name" value="EAL"/>
    <property type="match status" value="1"/>
</dbReference>
<dbReference type="PROSITE" id="PS50887">
    <property type="entry name" value="GGDEF"/>
    <property type="match status" value="1"/>
</dbReference>
<dbReference type="CDD" id="cd01949">
    <property type="entry name" value="GGDEF"/>
    <property type="match status" value="1"/>
</dbReference>
<feature type="transmembrane region" description="Helical" evidence="1">
    <location>
        <begin position="50"/>
        <end position="71"/>
    </location>
</feature>
<dbReference type="InterPro" id="IPR000160">
    <property type="entry name" value="GGDEF_dom"/>
</dbReference>
<dbReference type="Pfam" id="PF00990">
    <property type="entry name" value="GGDEF"/>
    <property type="match status" value="1"/>
</dbReference>
<dbReference type="SUPFAM" id="SSF55073">
    <property type="entry name" value="Nucleotide cyclase"/>
    <property type="match status" value="1"/>
</dbReference>
<evidence type="ECO:0000313" key="7">
    <source>
        <dbReference type="Proteomes" id="UP001462640"/>
    </source>
</evidence>
<dbReference type="PANTHER" id="PTHR44757:SF2">
    <property type="entry name" value="BIOFILM ARCHITECTURE MAINTENANCE PROTEIN MBAA"/>
    <property type="match status" value="1"/>
</dbReference>